<name>A0A075FIY4_9EURY</name>
<dbReference type="Gene3D" id="2.160.10.10">
    <property type="entry name" value="Hexapeptide repeat proteins"/>
    <property type="match status" value="1"/>
</dbReference>
<evidence type="ECO:0000256" key="1">
    <source>
        <dbReference type="SAM" id="Phobius"/>
    </source>
</evidence>
<keyword evidence="1" id="KW-0472">Membrane</keyword>
<keyword evidence="1" id="KW-1133">Transmembrane helix</keyword>
<dbReference type="InterPro" id="IPR011004">
    <property type="entry name" value="Trimer_LpxA-like_sf"/>
</dbReference>
<evidence type="ECO:0000313" key="2">
    <source>
        <dbReference type="EMBL" id="AIE91269.1"/>
    </source>
</evidence>
<accession>A0A075FIY4</accession>
<dbReference type="AlphaFoldDB" id="A0A075FIY4"/>
<dbReference type="SUPFAM" id="SSF51161">
    <property type="entry name" value="Trimeric LpxA-like enzymes"/>
    <property type="match status" value="1"/>
</dbReference>
<dbReference type="PANTHER" id="PTHR43300">
    <property type="entry name" value="ACETYLTRANSFERASE"/>
    <property type="match status" value="1"/>
</dbReference>
<protein>
    <submittedName>
        <fullName evidence="2">Non-ribosomal peptide synthetase modules family protein</fullName>
    </submittedName>
</protein>
<dbReference type="EMBL" id="KF900332">
    <property type="protein sequence ID" value="AIE91269.1"/>
    <property type="molecule type" value="Genomic_DNA"/>
</dbReference>
<organism evidence="2">
    <name type="scientific">uncultured marine group II/III euryarchaeote AD1000_113_C07</name>
    <dbReference type="NCBI Taxonomy" id="1457718"/>
    <lineage>
        <taxon>Archaea</taxon>
        <taxon>Methanobacteriati</taxon>
        <taxon>Methanobacteriota</taxon>
        <taxon>environmental samples</taxon>
    </lineage>
</organism>
<proteinExistence type="predicted"/>
<feature type="transmembrane region" description="Helical" evidence="1">
    <location>
        <begin position="55"/>
        <end position="78"/>
    </location>
</feature>
<sequence>MKSFEFVQNLLTTLVIPMLAIVVGIAATPGVWIFLEFHPFVAEQDYWIEILGTSILLGFGVMIWGVTLVLLSGVLGGLTGPRVGEGRYPLRSFVTIQWAFSMLFHRIALFFLPKLVPSFIGTLYYRLSGAKIGKGCQLNTENVNDCKSVIIGNNVVLGGSCTINAHLVEKGELVMAPVVIGDGALIGAKSTVQPGCKIGEGAVIATMAVLPKWTVVPAGEVWGGIPAKCIRRADGSKPE</sequence>
<feature type="transmembrane region" description="Helical" evidence="1">
    <location>
        <begin position="12"/>
        <end position="35"/>
    </location>
</feature>
<keyword evidence="1" id="KW-0812">Transmembrane</keyword>
<reference evidence="2" key="1">
    <citation type="journal article" date="2014" name="Genome Biol. Evol.">
        <title>Pangenome evidence for extensive interdomain horizontal transfer affecting lineage core and shell genes in uncultured planktonic thaumarchaeota and euryarchaeota.</title>
        <authorList>
            <person name="Deschamps P."/>
            <person name="Zivanovic Y."/>
            <person name="Moreira D."/>
            <person name="Rodriguez-Valera F."/>
            <person name="Lopez-Garcia P."/>
        </authorList>
    </citation>
    <scope>NUCLEOTIDE SEQUENCE</scope>
</reference>
<dbReference type="Pfam" id="PF00132">
    <property type="entry name" value="Hexapep"/>
    <property type="match status" value="1"/>
</dbReference>
<dbReference type="InterPro" id="IPR001451">
    <property type="entry name" value="Hexapep"/>
</dbReference>
<dbReference type="InterPro" id="IPR050179">
    <property type="entry name" value="Trans_hexapeptide_repeat"/>
</dbReference>